<evidence type="ECO:0000256" key="1">
    <source>
        <dbReference type="PIRSR" id="PIRSR606823-1"/>
    </source>
</evidence>
<feature type="binding site" evidence="2">
    <location>
        <position position="332"/>
    </location>
    <ligand>
        <name>Zn(2+)</name>
        <dbReference type="ChEBI" id="CHEBI:29105"/>
    </ligand>
</feature>
<feature type="binding site" evidence="2">
    <location>
        <position position="211"/>
    </location>
    <ligand>
        <name>Zn(2+)</name>
        <dbReference type="ChEBI" id="CHEBI:29105"/>
    </ligand>
</feature>
<dbReference type="GO" id="GO:0016020">
    <property type="term" value="C:membrane"/>
    <property type="evidence" value="ECO:0007669"/>
    <property type="project" value="GOC"/>
</dbReference>
<dbReference type="GO" id="GO:0017040">
    <property type="term" value="F:N-acylsphingosine amidohydrolase activity"/>
    <property type="evidence" value="ECO:0007669"/>
    <property type="project" value="UniProtKB-UniRule"/>
</dbReference>
<dbReference type="OrthoDB" id="191371at2759"/>
<name>A0A1Q9D221_SYMMI</name>
<evidence type="ECO:0000256" key="4">
    <source>
        <dbReference type="SAM" id="MobiDB-lite"/>
    </source>
</evidence>
<evidence type="ECO:0000313" key="7">
    <source>
        <dbReference type="EMBL" id="OLP89184.1"/>
    </source>
</evidence>
<evidence type="ECO:0000256" key="2">
    <source>
        <dbReference type="PIRSR" id="PIRSR606823-2"/>
    </source>
</evidence>
<dbReference type="EMBL" id="LSRX01000774">
    <property type="protein sequence ID" value="OLP89184.1"/>
    <property type="molecule type" value="Genomic_DNA"/>
</dbReference>
<keyword evidence="3" id="KW-0443">Lipid metabolism</keyword>
<dbReference type="GO" id="GO:0005576">
    <property type="term" value="C:extracellular region"/>
    <property type="evidence" value="ECO:0007669"/>
    <property type="project" value="TreeGrafter"/>
</dbReference>
<sequence>MALPWTKKVLLCATLLRPSSAARPQAPPVHTAAQAEHPWSTAGLLASRLPWPSFMQTFEWGPPPNGKEPPPPEIVQKCLQEMQPLVEKDFHALDPDIREAQQNPHGFDGMKSAKDVEKVWESQKKHCDSDKDMELCSVEIKMGRDKLFEQPQTKGMEFELTCSLRSHAYKMGWSLILTLATANVAVCLERRLWFELPGFYSRHNVLIGPSHTHMGPAGTSPYYLYQFSSFGYVKQSTQALVDGMFEAVRMAHHNIRPAQVFLGRGPVDNSTVPGCPMPHCASRNRSPTSYLHNPEAERAAYDGDTDKIMDLLKVMDATTGEAMGTLNFFPVHTTSMKSSSGLISGDNKGYAEYAFEKAINGPSEQNPAGRGPFVAAFAQGAAGDVSPNVHGSWCEGTGTSCETAQSALPPQKSRQPAED</sequence>
<keyword evidence="8" id="KW-1185">Reference proteome</keyword>
<comment type="caution">
    <text evidence="7">The sequence shown here is derived from an EMBL/GenBank/DDBJ whole genome shotgun (WGS) entry which is preliminary data.</text>
</comment>
<organism evidence="7 8">
    <name type="scientific">Symbiodinium microadriaticum</name>
    <name type="common">Dinoflagellate</name>
    <name type="synonym">Zooxanthella microadriatica</name>
    <dbReference type="NCBI Taxonomy" id="2951"/>
    <lineage>
        <taxon>Eukaryota</taxon>
        <taxon>Sar</taxon>
        <taxon>Alveolata</taxon>
        <taxon>Dinophyceae</taxon>
        <taxon>Suessiales</taxon>
        <taxon>Symbiodiniaceae</taxon>
        <taxon>Symbiodinium</taxon>
    </lineage>
</organism>
<keyword evidence="3" id="KW-0746">Sphingolipid metabolism</keyword>
<dbReference type="EC" id="3.5.1.23" evidence="3"/>
<comment type="cofactor">
    <cofactor evidence="2">
        <name>Zn(2+)</name>
        <dbReference type="ChEBI" id="CHEBI:29105"/>
    </cofactor>
    <text evidence="2">Binds 1 zinc ion per subunit.</text>
</comment>
<evidence type="ECO:0000313" key="8">
    <source>
        <dbReference type="Proteomes" id="UP000186817"/>
    </source>
</evidence>
<comment type="catalytic activity">
    <reaction evidence="3">
        <text>an N-acylsphing-4-enine + H2O = sphing-4-enine + a fatty acid</text>
        <dbReference type="Rhea" id="RHEA:20856"/>
        <dbReference type="ChEBI" id="CHEBI:15377"/>
        <dbReference type="ChEBI" id="CHEBI:28868"/>
        <dbReference type="ChEBI" id="CHEBI:52639"/>
        <dbReference type="ChEBI" id="CHEBI:57756"/>
        <dbReference type="EC" id="3.5.1.23"/>
    </reaction>
</comment>
<keyword evidence="2" id="KW-0862">Zinc</keyword>
<evidence type="ECO:0000259" key="6">
    <source>
        <dbReference type="Pfam" id="PF04734"/>
    </source>
</evidence>
<dbReference type="InterPro" id="IPR006823">
    <property type="entry name" value="Ceramidase_alk"/>
</dbReference>
<keyword evidence="3" id="KW-0378">Hydrolase</keyword>
<dbReference type="GO" id="GO:0046512">
    <property type="term" value="P:sphingosine biosynthetic process"/>
    <property type="evidence" value="ECO:0007669"/>
    <property type="project" value="TreeGrafter"/>
</dbReference>
<feature type="compositionally biased region" description="Polar residues" evidence="4">
    <location>
        <begin position="397"/>
        <end position="419"/>
    </location>
</feature>
<comment type="similarity">
    <text evidence="3">Belongs to the neutral ceramidase family.</text>
</comment>
<keyword evidence="2" id="KW-0479">Metal-binding</keyword>
<evidence type="ECO:0000256" key="3">
    <source>
        <dbReference type="RuleBase" id="RU366019"/>
    </source>
</evidence>
<dbReference type="GO" id="GO:0042759">
    <property type="term" value="P:long-chain fatty acid biosynthetic process"/>
    <property type="evidence" value="ECO:0007669"/>
    <property type="project" value="TreeGrafter"/>
</dbReference>
<feature type="chain" id="PRO_5012141449" description="Neutral ceramidase" evidence="5">
    <location>
        <begin position="22"/>
        <end position="419"/>
    </location>
</feature>
<dbReference type="InterPro" id="IPR031329">
    <property type="entry name" value="NEUT/ALK_ceramidase_N"/>
</dbReference>
<reference evidence="7 8" key="1">
    <citation type="submission" date="2016-02" db="EMBL/GenBank/DDBJ databases">
        <title>Genome analysis of coral dinoflagellate symbionts highlights evolutionary adaptations to a symbiotic lifestyle.</title>
        <authorList>
            <person name="Aranda M."/>
            <person name="Li Y."/>
            <person name="Liew Y.J."/>
            <person name="Baumgarten S."/>
            <person name="Simakov O."/>
            <person name="Wilson M."/>
            <person name="Piel J."/>
            <person name="Ashoor H."/>
            <person name="Bougouffa S."/>
            <person name="Bajic V.B."/>
            <person name="Ryu T."/>
            <person name="Ravasi T."/>
            <person name="Bayer T."/>
            <person name="Micklem G."/>
            <person name="Kim H."/>
            <person name="Bhak J."/>
            <person name="Lajeunesse T.C."/>
            <person name="Voolstra C.R."/>
        </authorList>
    </citation>
    <scope>NUCLEOTIDE SEQUENCE [LARGE SCALE GENOMIC DNA]</scope>
    <source>
        <strain evidence="7 8">CCMP2467</strain>
    </source>
</reference>
<keyword evidence="5" id="KW-0732">Signal</keyword>
<accession>A0A1Q9D221</accession>
<feature type="signal peptide" evidence="5">
    <location>
        <begin position="1"/>
        <end position="21"/>
    </location>
</feature>
<protein>
    <recommendedName>
        <fullName evidence="3">Neutral ceramidase</fullName>
        <ecNumber evidence="3">3.5.1.23</ecNumber>
    </recommendedName>
</protein>
<feature type="domain" description="Neutral/alkaline non-lysosomal ceramidase N-terminal" evidence="6">
    <location>
        <begin position="195"/>
        <end position="409"/>
    </location>
</feature>
<dbReference type="GO" id="GO:0046514">
    <property type="term" value="P:ceramide catabolic process"/>
    <property type="evidence" value="ECO:0007669"/>
    <property type="project" value="InterPro"/>
</dbReference>
<gene>
    <name evidence="7" type="primary">Asah2</name>
    <name evidence="7" type="ORF">AK812_SmicGene29392</name>
</gene>
<proteinExistence type="inferred from homology"/>
<dbReference type="PANTHER" id="PTHR12670:SF1">
    <property type="entry name" value="NEUTRAL CERAMIDASE"/>
    <property type="match status" value="1"/>
</dbReference>
<dbReference type="Pfam" id="PF04734">
    <property type="entry name" value="Ceramidase_alk"/>
    <property type="match status" value="1"/>
</dbReference>
<evidence type="ECO:0000256" key="5">
    <source>
        <dbReference type="SAM" id="SignalP"/>
    </source>
</evidence>
<feature type="active site" description="Nucleophile" evidence="1">
    <location>
        <position position="386"/>
    </location>
</feature>
<dbReference type="PANTHER" id="PTHR12670">
    <property type="entry name" value="CERAMIDASE"/>
    <property type="match status" value="1"/>
</dbReference>
<feature type="region of interest" description="Disordered" evidence="4">
    <location>
        <begin position="394"/>
        <end position="419"/>
    </location>
</feature>
<dbReference type="AlphaFoldDB" id="A0A1Q9D221"/>
<dbReference type="GO" id="GO:0046872">
    <property type="term" value="F:metal ion binding"/>
    <property type="evidence" value="ECO:0007669"/>
    <property type="project" value="UniProtKB-KW"/>
</dbReference>
<dbReference type="Proteomes" id="UP000186817">
    <property type="component" value="Unassembled WGS sequence"/>
</dbReference>